<feature type="domain" description="F-box" evidence="1">
    <location>
        <begin position="27"/>
        <end position="74"/>
    </location>
</feature>
<dbReference type="SUPFAM" id="SSF81383">
    <property type="entry name" value="F-box domain"/>
    <property type="match status" value="1"/>
</dbReference>
<protein>
    <recommendedName>
        <fullName evidence="1">F-box domain-containing protein</fullName>
    </recommendedName>
</protein>
<proteinExistence type="predicted"/>
<keyword evidence="3" id="KW-1185">Reference proteome</keyword>
<evidence type="ECO:0000259" key="1">
    <source>
        <dbReference type="PROSITE" id="PS50181"/>
    </source>
</evidence>
<organism evidence="2 3">
    <name type="scientific">Umbelopsis vinacea</name>
    <dbReference type="NCBI Taxonomy" id="44442"/>
    <lineage>
        <taxon>Eukaryota</taxon>
        <taxon>Fungi</taxon>
        <taxon>Fungi incertae sedis</taxon>
        <taxon>Mucoromycota</taxon>
        <taxon>Mucoromycotina</taxon>
        <taxon>Umbelopsidomycetes</taxon>
        <taxon>Umbelopsidales</taxon>
        <taxon>Umbelopsidaceae</taxon>
        <taxon>Umbelopsis</taxon>
    </lineage>
</organism>
<dbReference type="Proteomes" id="UP000612746">
    <property type="component" value="Unassembled WGS sequence"/>
</dbReference>
<dbReference type="AlphaFoldDB" id="A0A8H7UQC2"/>
<gene>
    <name evidence="2" type="ORF">INT44_000919</name>
</gene>
<sequence>MSSVSLPSPSPIIADPLTTSMLTALLPSAFLCCPVEVRDTILSQLSQPSLLHLSATCRYFRHLILSRRQYWKSITFDNTNERDVNANMIIQFISALPANSRAATTDINVGGVFINTLPEIVVALLQAFPNLISLDARSLNCLDLLEPLTSALAPLATTDMHQTRYRKFQRLLLVEKGESKVMPCEGPRTHDMASQLSSYLSALTSQGQHDIHLCEGCNRHLADIQYPPARCVACDEPVIWNTCYHCSYACERCGDLMCGECDGRLTYSCAICYEERRHFVLGFCTRCRCEVERECTSCHYKMCDKHTETCMCGALICSKEMGCCSECR</sequence>
<dbReference type="Pfam" id="PF12937">
    <property type="entry name" value="F-box-like"/>
    <property type="match status" value="1"/>
</dbReference>
<name>A0A8H7UQC2_9FUNG</name>
<evidence type="ECO:0000313" key="3">
    <source>
        <dbReference type="Proteomes" id="UP000612746"/>
    </source>
</evidence>
<comment type="caution">
    <text evidence="2">The sequence shown here is derived from an EMBL/GenBank/DDBJ whole genome shotgun (WGS) entry which is preliminary data.</text>
</comment>
<dbReference type="CDD" id="cd09917">
    <property type="entry name" value="F-box_SF"/>
    <property type="match status" value="1"/>
</dbReference>
<dbReference type="InterPro" id="IPR001810">
    <property type="entry name" value="F-box_dom"/>
</dbReference>
<dbReference type="PROSITE" id="PS50181">
    <property type="entry name" value="FBOX"/>
    <property type="match status" value="1"/>
</dbReference>
<dbReference type="EMBL" id="JAEPRA010000002">
    <property type="protein sequence ID" value="KAG2188168.1"/>
    <property type="molecule type" value="Genomic_DNA"/>
</dbReference>
<evidence type="ECO:0000313" key="2">
    <source>
        <dbReference type="EMBL" id="KAG2188168.1"/>
    </source>
</evidence>
<dbReference type="InterPro" id="IPR036047">
    <property type="entry name" value="F-box-like_dom_sf"/>
</dbReference>
<dbReference type="OrthoDB" id="2313398at2759"/>
<accession>A0A8H7UQC2</accession>
<reference evidence="2" key="1">
    <citation type="submission" date="2020-12" db="EMBL/GenBank/DDBJ databases">
        <title>Metabolic potential, ecology and presence of endohyphal bacteria is reflected in genomic diversity of Mucoromycotina.</title>
        <authorList>
            <person name="Muszewska A."/>
            <person name="Okrasinska A."/>
            <person name="Steczkiewicz K."/>
            <person name="Drgas O."/>
            <person name="Orlowska M."/>
            <person name="Perlinska-Lenart U."/>
            <person name="Aleksandrzak-Piekarczyk T."/>
            <person name="Szatraj K."/>
            <person name="Zielenkiewicz U."/>
            <person name="Pilsyk S."/>
            <person name="Malc E."/>
            <person name="Mieczkowski P."/>
            <person name="Kruszewska J.S."/>
            <person name="Biernat P."/>
            <person name="Pawlowska J."/>
        </authorList>
    </citation>
    <scope>NUCLEOTIDE SEQUENCE</scope>
    <source>
        <strain evidence="2">WA0000051536</strain>
    </source>
</reference>